<dbReference type="InterPro" id="IPR009057">
    <property type="entry name" value="Homeodomain-like_sf"/>
</dbReference>
<organism evidence="5 6">
    <name type="scientific">Litchfieldella anticariensis (strain DSM 16096 / CECT 5854 / CIP 108499 / LMG 22089 / FP35)</name>
    <name type="common">Halomonas anticariensis</name>
    <dbReference type="NCBI Taxonomy" id="1121939"/>
    <lineage>
        <taxon>Bacteria</taxon>
        <taxon>Pseudomonadati</taxon>
        <taxon>Pseudomonadota</taxon>
        <taxon>Gammaproteobacteria</taxon>
        <taxon>Oceanospirillales</taxon>
        <taxon>Halomonadaceae</taxon>
        <taxon>Litchfieldella</taxon>
    </lineage>
</organism>
<evidence type="ECO:0000256" key="1">
    <source>
        <dbReference type="ARBA" id="ARBA00023015"/>
    </source>
</evidence>
<dbReference type="GO" id="GO:0003677">
    <property type="term" value="F:DNA binding"/>
    <property type="evidence" value="ECO:0007669"/>
    <property type="project" value="UniProtKB-KW"/>
</dbReference>
<keyword evidence="6" id="KW-1185">Reference proteome</keyword>
<dbReference type="InterPro" id="IPR035472">
    <property type="entry name" value="RpiR-like_SIS"/>
</dbReference>
<protein>
    <recommendedName>
        <fullName evidence="4">HTH rpiR-type domain-containing protein</fullName>
    </recommendedName>
</protein>
<evidence type="ECO:0000313" key="5">
    <source>
        <dbReference type="EMBL" id="EPC03550.1"/>
    </source>
</evidence>
<dbReference type="InterPro" id="IPR047640">
    <property type="entry name" value="RpiR-like"/>
</dbReference>
<dbReference type="Gene3D" id="1.10.10.10">
    <property type="entry name" value="Winged helix-like DNA-binding domain superfamily/Winged helix DNA-binding domain"/>
    <property type="match status" value="1"/>
</dbReference>
<dbReference type="Gene3D" id="3.40.50.10490">
    <property type="entry name" value="Glucose-6-phosphate isomerase like protein, domain 1"/>
    <property type="match status" value="1"/>
</dbReference>
<evidence type="ECO:0000256" key="2">
    <source>
        <dbReference type="ARBA" id="ARBA00023125"/>
    </source>
</evidence>
<dbReference type="PANTHER" id="PTHR30514">
    <property type="entry name" value="GLUCOKINASE"/>
    <property type="match status" value="1"/>
</dbReference>
<dbReference type="GO" id="GO:0097367">
    <property type="term" value="F:carbohydrate derivative binding"/>
    <property type="evidence" value="ECO:0007669"/>
    <property type="project" value="InterPro"/>
</dbReference>
<evidence type="ECO:0000256" key="3">
    <source>
        <dbReference type="ARBA" id="ARBA00023163"/>
    </source>
</evidence>
<dbReference type="eggNOG" id="COG1737">
    <property type="taxonomic scope" value="Bacteria"/>
</dbReference>
<dbReference type="Proteomes" id="UP000014463">
    <property type="component" value="Unassembled WGS sequence"/>
</dbReference>
<dbReference type="Pfam" id="PF01380">
    <property type="entry name" value="SIS"/>
    <property type="match status" value="1"/>
</dbReference>
<dbReference type="OrthoDB" id="3237351at2"/>
<dbReference type="RefSeq" id="WP_016415670.1">
    <property type="nucleotide sequence ID" value="NZ_AUAB01000016.1"/>
</dbReference>
<reference evidence="5 6" key="1">
    <citation type="journal article" date="2013" name="Genome Announc.">
        <title>Draft genome sequence of the moderately halophilic gammaproteobacterium Halomonas anticariensis FP35.</title>
        <authorList>
            <person name="Tahrioui A."/>
            <person name="Quesada E."/>
            <person name="Llamas I."/>
        </authorList>
    </citation>
    <scope>NUCLEOTIDE SEQUENCE [LARGE SCALE GENOMIC DNA]</scope>
    <source>
        <strain evidence="6">DSM 16096 / CECT 5854 / LMG 22089 / FP35</strain>
    </source>
</reference>
<dbReference type="PATRIC" id="fig|1121939.11.peg.1175"/>
<dbReference type="AlphaFoldDB" id="S2KNR2"/>
<dbReference type="GO" id="GO:0003700">
    <property type="term" value="F:DNA-binding transcription factor activity"/>
    <property type="evidence" value="ECO:0007669"/>
    <property type="project" value="InterPro"/>
</dbReference>
<dbReference type="InterPro" id="IPR046348">
    <property type="entry name" value="SIS_dom_sf"/>
</dbReference>
<dbReference type="CDD" id="cd05013">
    <property type="entry name" value="SIS_RpiR"/>
    <property type="match status" value="1"/>
</dbReference>
<dbReference type="PROSITE" id="PS51071">
    <property type="entry name" value="HTH_RPIR"/>
    <property type="match status" value="1"/>
</dbReference>
<dbReference type="GO" id="GO:1901135">
    <property type="term" value="P:carbohydrate derivative metabolic process"/>
    <property type="evidence" value="ECO:0007669"/>
    <property type="project" value="InterPro"/>
</dbReference>
<sequence length="286" mass="32084">MPNLKTLLSSPPTSLTQAERKVVRTLLDDFPRAGLGPMARLAAMAGVSEPSVMRLVRKLGFSGYSDFQRGLVEEVDERLRSPRMQLDKQRYKHPLPENWDDYLAGTSSLVDETRQLMSAPDIQGLCKLLSSPQHHVWLHGGRYSFFLAGYLHAHLRLMRANCHLLPDSSHIADALADIAEQDIVVVFDYRRYQQQAQTLVRIAAAQGARIILFTDIYASPLRKNADLVISAPVQSTSPFDTLVPAMAQVEALVACLTHQSHDALDERLARIDRIRSEFHVHLIEDA</sequence>
<keyword evidence="1" id="KW-0805">Transcription regulation</keyword>
<evidence type="ECO:0000313" key="6">
    <source>
        <dbReference type="Proteomes" id="UP000014463"/>
    </source>
</evidence>
<feature type="domain" description="HTH rpiR-type" evidence="4">
    <location>
        <begin position="2"/>
        <end position="78"/>
    </location>
</feature>
<dbReference type="InterPro" id="IPR000281">
    <property type="entry name" value="HTH_RpiR"/>
</dbReference>
<comment type="caution">
    <text evidence="5">The sequence shown here is derived from an EMBL/GenBank/DDBJ whole genome shotgun (WGS) entry which is preliminary data.</text>
</comment>
<dbReference type="PANTHER" id="PTHR30514:SF18">
    <property type="entry name" value="RPIR-FAMILY TRANSCRIPTIONAL REGULATOR"/>
    <property type="match status" value="1"/>
</dbReference>
<evidence type="ECO:0000259" key="4">
    <source>
        <dbReference type="PROSITE" id="PS51071"/>
    </source>
</evidence>
<proteinExistence type="predicted"/>
<dbReference type="STRING" id="1121939.L861_18620"/>
<keyword evidence="3" id="KW-0804">Transcription</keyword>
<accession>S2KNR2</accession>
<gene>
    <name evidence="5" type="ORF">L861_18620</name>
</gene>
<dbReference type="SUPFAM" id="SSF46689">
    <property type="entry name" value="Homeodomain-like"/>
    <property type="match status" value="1"/>
</dbReference>
<name>S2KNR2_LITA3</name>
<dbReference type="InterPro" id="IPR001347">
    <property type="entry name" value="SIS_dom"/>
</dbReference>
<dbReference type="InterPro" id="IPR036388">
    <property type="entry name" value="WH-like_DNA-bd_sf"/>
</dbReference>
<dbReference type="EMBL" id="ASTJ01000012">
    <property type="protein sequence ID" value="EPC03550.1"/>
    <property type="molecule type" value="Genomic_DNA"/>
</dbReference>
<dbReference type="Pfam" id="PF01418">
    <property type="entry name" value="HTH_6"/>
    <property type="match status" value="1"/>
</dbReference>
<keyword evidence="2" id="KW-0238">DNA-binding</keyword>
<dbReference type="SUPFAM" id="SSF53697">
    <property type="entry name" value="SIS domain"/>
    <property type="match status" value="1"/>
</dbReference>